<dbReference type="EMBL" id="JBBPBN010000026">
    <property type="protein sequence ID" value="KAK9008588.1"/>
    <property type="molecule type" value="Genomic_DNA"/>
</dbReference>
<evidence type="ECO:0000313" key="9">
    <source>
        <dbReference type="Proteomes" id="UP001396334"/>
    </source>
</evidence>
<keyword evidence="5 6" id="KW-0472">Membrane</keyword>
<accession>A0ABR2R735</accession>
<keyword evidence="9" id="KW-1185">Reference proteome</keyword>
<evidence type="ECO:0000256" key="1">
    <source>
        <dbReference type="ARBA" id="ARBA00004370"/>
    </source>
</evidence>
<comment type="caution">
    <text evidence="8">The sequence shown here is derived from an EMBL/GenBank/DDBJ whole genome shotgun (WGS) entry which is preliminary data.</text>
</comment>
<dbReference type="Pfam" id="PF04116">
    <property type="entry name" value="FA_hydroxylase"/>
    <property type="match status" value="1"/>
</dbReference>
<evidence type="ECO:0000256" key="2">
    <source>
        <dbReference type="ARBA" id="ARBA00009324"/>
    </source>
</evidence>
<feature type="domain" description="Fatty acid hydroxylase" evidence="7">
    <location>
        <begin position="100"/>
        <end position="232"/>
    </location>
</feature>
<dbReference type="Proteomes" id="UP001396334">
    <property type="component" value="Unassembled WGS sequence"/>
</dbReference>
<sequence length="258" mass="29843">MAYVTSEELLATLVPVAVYWIYSGMYVVFESRFDKYKLHSKKEEDEKNLVSRKAVVKAVIIHQAVQTAVNLFMYAATRDEEGEASPRKPLTLLVLVKQLIIAMMVIDTWAFFVHWSLHQNKFLYRHLHVPHHRLVVSYSFGAQYMHPIEGLFDTVGGTIAILLSGMSPQTSMFFISFTIIKLVDDHCGMKLPGNPFYLFSNNAAYHDVHHQFYGAKHNFSVYFVIWDKIMGTYMPYSVEKNPEGRLEVRRGDQEQKHD</sequence>
<comment type="similarity">
    <text evidence="2">Belongs to the sterol desaturase family.</text>
</comment>
<comment type="subcellular location">
    <subcellularLocation>
        <location evidence="1">Membrane</location>
    </subcellularLocation>
</comment>
<dbReference type="InterPro" id="IPR006694">
    <property type="entry name" value="Fatty_acid_hydroxylase"/>
</dbReference>
<dbReference type="PANTHER" id="PTHR11863">
    <property type="entry name" value="STEROL DESATURASE"/>
    <property type="match status" value="1"/>
</dbReference>
<evidence type="ECO:0000259" key="7">
    <source>
        <dbReference type="Pfam" id="PF04116"/>
    </source>
</evidence>
<protein>
    <recommendedName>
        <fullName evidence="7">Fatty acid hydroxylase domain-containing protein</fullName>
    </recommendedName>
</protein>
<evidence type="ECO:0000256" key="6">
    <source>
        <dbReference type="SAM" id="Phobius"/>
    </source>
</evidence>
<name>A0ABR2R735_9ROSI</name>
<evidence type="ECO:0000256" key="4">
    <source>
        <dbReference type="ARBA" id="ARBA00022989"/>
    </source>
</evidence>
<reference evidence="8 9" key="1">
    <citation type="journal article" date="2024" name="G3 (Bethesda)">
        <title>Genome assembly of Hibiscus sabdariffa L. provides insights into metabolisms of medicinal natural products.</title>
        <authorList>
            <person name="Kim T."/>
        </authorList>
    </citation>
    <scope>NUCLEOTIDE SEQUENCE [LARGE SCALE GENOMIC DNA]</scope>
    <source>
        <strain evidence="8">TK-2024</strain>
        <tissue evidence="8">Old leaves</tissue>
    </source>
</reference>
<keyword evidence="4 6" id="KW-1133">Transmembrane helix</keyword>
<keyword evidence="3 6" id="KW-0812">Transmembrane</keyword>
<dbReference type="InterPro" id="IPR050307">
    <property type="entry name" value="Sterol_Desaturase_Related"/>
</dbReference>
<proteinExistence type="inferred from homology"/>
<gene>
    <name evidence="8" type="ORF">V6N11_075477</name>
</gene>
<evidence type="ECO:0000313" key="8">
    <source>
        <dbReference type="EMBL" id="KAK9008588.1"/>
    </source>
</evidence>
<evidence type="ECO:0000256" key="5">
    <source>
        <dbReference type="ARBA" id="ARBA00023136"/>
    </source>
</evidence>
<evidence type="ECO:0000256" key="3">
    <source>
        <dbReference type="ARBA" id="ARBA00022692"/>
    </source>
</evidence>
<feature type="transmembrane region" description="Helical" evidence="6">
    <location>
        <begin position="95"/>
        <end position="117"/>
    </location>
</feature>
<organism evidence="8 9">
    <name type="scientific">Hibiscus sabdariffa</name>
    <name type="common">roselle</name>
    <dbReference type="NCBI Taxonomy" id="183260"/>
    <lineage>
        <taxon>Eukaryota</taxon>
        <taxon>Viridiplantae</taxon>
        <taxon>Streptophyta</taxon>
        <taxon>Embryophyta</taxon>
        <taxon>Tracheophyta</taxon>
        <taxon>Spermatophyta</taxon>
        <taxon>Magnoliopsida</taxon>
        <taxon>eudicotyledons</taxon>
        <taxon>Gunneridae</taxon>
        <taxon>Pentapetalae</taxon>
        <taxon>rosids</taxon>
        <taxon>malvids</taxon>
        <taxon>Malvales</taxon>
        <taxon>Malvaceae</taxon>
        <taxon>Malvoideae</taxon>
        <taxon>Hibiscus</taxon>
    </lineage>
</organism>
<feature type="transmembrane region" description="Helical" evidence="6">
    <location>
        <begin position="12"/>
        <end position="33"/>
    </location>
</feature>